<reference evidence="1" key="1">
    <citation type="submission" date="2019-08" db="EMBL/GenBank/DDBJ databases">
        <authorList>
            <person name="Kucharzyk K."/>
            <person name="Murdoch R.W."/>
            <person name="Higgins S."/>
            <person name="Loffler F."/>
        </authorList>
    </citation>
    <scope>NUCLEOTIDE SEQUENCE</scope>
</reference>
<protein>
    <submittedName>
        <fullName evidence="1">Uncharacterized protein</fullName>
    </submittedName>
</protein>
<evidence type="ECO:0000313" key="1">
    <source>
        <dbReference type="EMBL" id="MPN31014.1"/>
    </source>
</evidence>
<organism evidence="1">
    <name type="scientific">bioreactor metagenome</name>
    <dbReference type="NCBI Taxonomy" id="1076179"/>
    <lineage>
        <taxon>unclassified sequences</taxon>
        <taxon>metagenomes</taxon>
        <taxon>ecological metagenomes</taxon>
    </lineage>
</organism>
<name>A0A645H3W4_9ZZZZ</name>
<comment type="caution">
    <text evidence="1">The sequence shown here is derived from an EMBL/GenBank/DDBJ whole genome shotgun (WGS) entry which is preliminary data.</text>
</comment>
<gene>
    <name evidence="1" type="ORF">SDC9_178485</name>
</gene>
<dbReference type="EMBL" id="VSSQ01082363">
    <property type="protein sequence ID" value="MPN31014.1"/>
    <property type="molecule type" value="Genomic_DNA"/>
</dbReference>
<proteinExistence type="predicted"/>
<dbReference type="AlphaFoldDB" id="A0A645H3W4"/>
<accession>A0A645H3W4</accession>
<sequence length="158" mass="17639">MIYFIIIDSKEKLPYQRVSIAMYTAGLKPYDNITLLHLFSVDDLRLIYCTYGKACEVILLILIKAGHLRSLSSYQGAARIYAAVAYPFDNGFCFFGVKPACADVVKEKQGLCSVAGYIIYTHSDTVNAYGVMLIHHEGYLKLCSYSVGSGDQNRLFHA</sequence>